<dbReference type="OrthoDB" id="1956808at2"/>
<accession>A0A0K0XU22</accession>
<dbReference type="InterPro" id="IPR011335">
    <property type="entry name" value="Restrct_endonuc-II-like"/>
</dbReference>
<dbReference type="InterPro" id="IPR015278">
    <property type="entry name" value="BglII-like"/>
</dbReference>
<reference evidence="1 2" key="1">
    <citation type="submission" date="2015-07" db="EMBL/GenBank/DDBJ databases">
        <authorList>
            <person name="Noorani M."/>
        </authorList>
    </citation>
    <scope>NUCLEOTIDE SEQUENCE [LARGE SCALE GENOMIC DNA]</scope>
    <source>
        <strain evidence="1 2">KCTC 42284</strain>
    </source>
</reference>
<dbReference type="STRING" id="1579979.WM2015_802"/>
<keyword evidence="1" id="KW-0540">Nuclease</keyword>
<gene>
    <name evidence="1" type="ORF">WM2015_802</name>
</gene>
<dbReference type="SUPFAM" id="SSF52980">
    <property type="entry name" value="Restriction endonuclease-like"/>
    <property type="match status" value="1"/>
</dbReference>
<protein>
    <submittedName>
        <fullName evidence="1">Restriction endonuclease BglII</fullName>
    </submittedName>
</protein>
<sequence length="241" mass="27471">MLEQLRKLGFEVLALHHAEAIISKDMPQSAIEIESVLQEISLPIEELIRGGGGEGKLTQRIRHALADYGWVKHNFEIKKTVDGEEKESLSHEIDHVKTFDGWTFALEIEWNNKDPFFDRDLENFKRLHADGVISVGAIITRGSSLQNSMRDLVTRFSRDQGFSDIENLRDYYSPTTRQIEKIRRAIKSADDFHTGWANAFVSDKFGEATTHWRKLEDRVHRGVGNPCPLLLIGIPSSVVTF</sequence>
<dbReference type="REBASE" id="116677">
    <property type="entry name" value="Wma42284ORF796P"/>
</dbReference>
<keyword evidence="2" id="KW-1185">Reference proteome</keyword>
<name>A0A0K0XU22_9GAMM</name>
<keyword evidence="1" id="KW-0378">Hydrolase</keyword>
<proteinExistence type="predicted"/>
<dbReference type="GO" id="GO:0009307">
    <property type="term" value="P:DNA restriction-modification system"/>
    <property type="evidence" value="ECO:0007669"/>
    <property type="project" value="InterPro"/>
</dbReference>
<organism evidence="1 2">
    <name type="scientific">Wenzhouxiangella marina</name>
    <dbReference type="NCBI Taxonomy" id="1579979"/>
    <lineage>
        <taxon>Bacteria</taxon>
        <taxon>Pseudomonadati</taxon>
        <taxon>Pseudomonadota</taxon>
        <taxon>Gammaproteobacteria</taxon>
        <taxon>Chromatiales</taxon>
        <taxon>Wenzhouxiangellaceae</taxon>
        <taxon>Wenzhouxiangella</taxon>
    </lineage>
</organism>
<keyword evidence="1" id="KW-0255">Endonuclease</keyword>
<dbReference type="EMBL" id="CP012154">
    <property type="protein sequence ID" value="AKS41183.1"/>
    <property type="molecule type" value="Genomic_DNA"/>
</dbReference>
<dbReference type="Pfam" id="PF09195">
    <property type="entry name" value="Endonuc-BglII"/>
    <property type="match status" value="1"/>
</dbReference>
<dbReference type="AlphaFoldDB" id="A0A0K0XU22"/>
<dbReference type="PATRIC" id="fig|1579979.3.peg.818"/>
<dbReference type="KEGG" id="wma:WM2015_802"/>
<evidence type="ECO:0000313" key="1">
    <source>
        <dbReference type="EMBL" id="AKS41183.1"/>
    </source>
</evidence>
<dbReference type="RefSeq" id="WP_049724838.1">
    <property type="nucleotide sequence ID" value="NZ_CP012154.1"/>
</dbReference>
<dbReference type="GO" id="GO:0009036">
    <property type="term" value="F:type II site-specific deoxyribonuclease activity"/>
    <property type="evidence" value="ECO:0007669"/>
    <property type="project" value="InterPro"/>
</dbReference>
<evidence type="ECO:0000313" key="2">
    <source>
        <dbReference type="Proteomes" id="UP000066624"/>
    </source>
</evidence>
<dbReference type="Proteomes" id="UP000066624">
    <property type="component" value="Chromosome"/>
</dbReference>